<dbReference type="AlphaFoldDB" id="A0A645G3T0"/>
<accession>A0A645G3T0</accession>
<comment type="caution">
    <text evidence="1">The sequence shown here is derived from an EMBL/GenBank/DDBJ whole genome shotgun (WGS) entry which is preliminary data.</text>
</comment>
<evidence type="ECO:0000313" key="1">
    <source>
        <dbReference type="EMBL" id="MPN21557.1"/>
    </source>
</evidence>
<dbReference type="EMBL" id="VSSQ01069560">
    <property type="protein sequence ID" value="MPN21557.1"/>
    <property type="molecule type" value="Genomic_DNA"/>
</dbReference>
<gene>
    <name evidence="1" type="ORF">SDC9_168937</name>
</gene>
<sequence>MRAGFWVDGVNAIVRASVAQQLIRRIAPVAAPGRATQHSKQITSRTGFVAIGAWLIQRQLGNFSGVVPLVRRIPAMGQKVLSGLLICRVLGCVMQFHHIAP</sequence>
<protein>
    <submittedName>
        <fullName evidence="1">Uncharacterized protein</fullName>
    </submittedName>
</protein>
<reference evidence="1" key="1">
    <citation type="submission" date="2019-08" db="EMBL/GenBank/DDBJ databases">
        <authorList>
            <person name="Kucharzyk K."/>
            <person name="Murdoch R.W."/>
            <person name="Higgins S."/>
            <person name="Loffler F."/>
        </authorList>
    </citation>
    <scope>NUCLEOTIDE SEQUENCE</scope>
</reference>
<organism evidence="1">
    <name type="scientific">bioreactor metagenome</name>
    <dbReference type="NCBI Taxonomy" id="1076179"/>
    <lineage>
        <taxon>unclassified sequences</taxon>
        <taxon>metagenomes</taxon>
        <taxon>ecological metagenomes</taxon>
    </lineage>
</organism>
<proteinExistence type="predicted"/>
<name>A0A645G3T0_9ZZZZ</name>